<dbReference type="AlphaFoldDB" id="A0A951IZV3"/>
<evidence type="ECO:0000259" key="5">
    <source>
        <dbReference type="Pfam" id="PF13649"/>
    </source>
</evidence>
<dbReference type="PANTHER" id="PTHR13610:SF11">
    <property type="entry name" value="METHYLTRANSFERASE DOMAIN-CONTAINING PROTEIN"/>
    <property type="match status" value="1"/>
</dbReference>
<evidence type="ECO:0000256" key="2">
    <source>
        <dbReference type="ARBA" id="ARBA00022679"/>
    </source>
</evidence>
<dbReference type="GO" id="GO:0032259">
    <property type="term" value="P:methylation"/>
    <property type="evidence" value="ECO:0007669"/>
    <property type="project" value="UniProtKB-KW"/>
</dbReference>
<gene>
    <name evidence="6" type="ORF">EGN73_12560</name>
</gene>
<feature type="signal peptide" evidence="4">
    <location>
        <begin position="1"/>
        <end position="19"/>
    </location>
</feature>
<keyword evidence="2" id="KW-0808">Transferase</keyword>
<evidence type="ECO:0000313" key="6">
    <source>
        <dbReference type="EMBL" id="MBW3468638.1"/>
    </source>
</evidence>
<protein>
    <submittedName>
        <fullName evidence="6">Class I SAM-dependent methyltransferase</fullName>
    </submittedName>
</protein>
<evidence type="ECO:0000256" key="4">
    <source>
        <dbReference type="SAM" id="SignalP"/>
    </source>
</evidence>
<dbReference type="EMBL" id="RPHB01000005">
    <property type="protein sequence ID" value="MBW3468638.1"/>
    <property type="molecule type" value="Genomic_DNA"/>
</dbReference>
<keyword evidence="3" id="KW-0949">S-adenosyl-L-methionine</keyword>
<proteinExistence type="predicted"/>
<dbReference type="InterPro" id="IPR026170">
    <property type="entry name" value="FAM173A/B"/>
</dbReference>
<sequence>MRSGILLFLAIFFVFETSAQEDSPGFADLVPFVTTPMKVVDEMMDLAQIKKGDVLYDLGSGDGRIPIQASLRYGIRSVGVEIDAELVAKANKAAKEHGVEDLVTIIQGDLFELDFSDATVLVLYLFPDINLKLRPKIWEMPKGTRVISHRFDMGDWTPDEIRKIVLDDGKEHLLYFWTVP</sequence>
<reference evidence="6 7" key="1">
    <citation type="journal article" date="2020" name="Syst. Appl. Microbiol.">
        <title>Arthrospiribacter ruber gen. nov., sp. nov., a novel bacterium isolated from Arthrospira cultures.</title>
        <authorList>
            <person name="Waleron M."/>
            <person name="Misztak A."/>
            <person name="Waleron M.M."/>
            <person name="Furmaniak M."/>
            <person name="Mrozik A."/>
            <person name="Waleron K."/>
        </authorList>
    </citation>
    <scope>NUCLEOTIDE SEQUENCE [LARGE SCALE GENOMIC DNA]</scope>
    <source>
        <strain evidence="6 7">DPMB0001</strain>
    </source>
</reference>
<keyword evidence="4" id="KW-0732">Signal</keyword>
<dbReference type="CDD" id="cd02440">
    <property type="entry name" value="AdoMet_MTases"/>
    <property type="match status" value="1"/>
</dbReference>
<evidence type="ECO:0000256" key="3">
    <source>
        <dbReference type="ARBA" id="ARBA00022691"/>
    </source>
</evidence>
<organism evidence="6 7">
    <name type="scientific">Arthrospiribacter ruber</name>
    <dbReference type="NCBI Taxonomy" id="2487934"/>
    <lineage>
        <taxon>Bacteria</taxon>
        <taxon>Pseudomonadati</taxon>
        <taxon>Bacteroidota</taxon>
        <taxon>Cytophagia</taxon>
        <taxon>Cytophagales</taxon>
        <taxon>Cyclobacteriaceae</taxon>
        <taxon>Arthrospiribacter</taxon>
    </lineage>
</organism>
<dbReference type="Proteomes" id="UP000727490">
    <property type="component" value="Unassembled WGS sequence"/>
</dbReference>
<evidence type="ECO:0000313" key="7">
    <source>
        <dbReference type="Proteomes" id="UP000727490"/>
    </source>
</evidence>
<dbReference type="PANTHER" id="PTHR13610">
    <property type="entry name" value="METHYLTRANSFERASE DOMAIN-CONTAINING PROTEIN"/>
    <property type="match status" value="1"/>
</dbReference>
<dbReference type="GO" id="GO:0016279">
    <property type="term" value="F:protein-lysine N-methyltransferase activity"/>
    <property type="evidence" value="ECO:0007669"/>
    <property type="project" value="InterPro"/>
</dbReference>
<accession>A0A951IZV3</accession>
<evidence type="ECO:0000256" key="1">
    <source>
        <dbReference type="ARBA" id="ARBA00022603"/>
    </source>
</evidence>
<dbReference type="Pfam" id="PF13649">
    <property type="entry name" value="Methyltransf_25"/>
    <property type="match status" value="1"/>
</dbReference>
<keyword evidence="7" id="KW-1185">Reference proteome</keyword>
<feature type="chain" id="PRO_5037094577" evidence="4">
    <location>
        <begin position="20"/>
        <end position="180"/>
    </location>
</feature>
<comment type="caution">
    <text evidence="6">The sequence shown here is derived from an EMBL/GenBank/DDBJ whole genome shotgun (WGS) entry which is preliminary data.</text>
</comment>
<dbReference type="InterPro" id="IPR041698">
    <property type="entry name" value="Methyltransf_25"/>
</dbReference>
<keyword evidence="1 6" id="KW-0489">Methyltransferase</keyword>
<feature type="domain" description="Methyltransferase" evidence="5">
    <location>
        <begin position="57"/>
        <end position="125"/>
    </location>
</feature>
<name>A0A951IZV3_9BACT</name>